<proteinExistence type="inferred from homology"/>
<dbReference type="Gene3D" id="3.40.50.10900">
    <property type="entry name" value="PAC-like subunit"/>
    <property type="match status" value="1"/>
</dbReference>
<dbReference type="InterPro" id="IPR038389">
    <property type="entry name" value="PSMG2_sf"/>
</dbReference>
<name>A0A9Q1E2R3_CONCO</name>
<dbReference type="Proteomes" id="UP001152803">
    <property type="component" value="Unassembled WGS sequence"/>
</dbReference>
<dbReference type="InterPro" id="IPR016562">
    <property type="entry name" value="Proteasome_assmbl_chp_2_euk"/>
</dbReference>
<dbReference type="FunFam" id="3.40.50.10900:FF:000001">
    <property type="entry name" value="Proteasome assembly chaperone 2"/>
    <property type="match status" value="1"/>
</dbReference>
<organism evidence="7 8">
    <name type="scientific">Conger conger</name>
    <name type="common">Conger eel</name>
    <name type="synonym">Muraena conger</name>
    <dbReference type="NCBI Taxonomy" id="82655"/>
    <lineage>
        <taxon>Eukaryota</taxon>
        <taxon>Metazoa</taxon>
        <taxon>Chordata</taxon>
        <taxon>Craniata</taxon>
        <taxon>Vertebrata</taxon>
        <taxon>Euteleostomi</taxon>
        <taxon>Actinopterygii</taxon>
        <taxon>Neopterygii</taxon>
        <taxon>Teleostei</taxon>
        <taxon>Anguilliformes</taxon>
        <taxon>Congridae</taxon>
        <taxon>Conger</taxon>
    </lineage>
</organism>
<comment type="function">
    <text evidence="6">Chaperone protein which promotes assembly of the 20S proteasome as part of a heterodimer with PSMG1.</text>
</comment>
<dbReference type="PIRSF" id="PIRSF010044">
    <property type="entry name" value="UCP010044"/>
    <property type="match status" value="1"/>
</dbReference>
<dbReference type="PANTHER" id="PTHR12970:SF1">
    <property type="entry name" value="PROTEASOME ASSEMBLY CHAPERONE 2"/>
    <property type="match status" value="1"/>
</dbReference>
<dbReference type="GO" id="GO:0005829">
    <property type="term" value="C:cytosol"/>
    <property type="evidence" value="ECO:0007669"/>
    <property type="project" value="TreeGrafter"/>
</dbReference>
<keyword evidence="8" id="KW-1185">Reference proteome</keyword>
<evidence type="ECO:0000313" key="8">
    <source>
        <dbReference type="Proteomes" id="UP001152803"/>
    </source>
</evidence>
<dbReference type="Pfam" id="PF09754">
    <property type="entry name" value="PAC2"/>
    <property type="match status" value="1"/>
</dbReference>
<keyword evidence="3 6" id="KW-0143">Chaperone</keyword>
<dbReference type="EMBL" id="JAFJMO010000001">
    <property type="protein sequence ID" value="KAJ8288503.1"/>
    <property type="molecule type" value="Genomic_DNA"/>
</dbReference>
<protein>
    <recommendedName>
        <fullName evidence="2 6">Proteasome assembly chaperone 2</fullName>
    </recommendedName>
</protein>
<dbReference type="PANTHER" id="PTHR12970">
    <property type="entry name" value="PROTEASOME ASSEMBLY CHAPERONE 2"/>
    <property type="match status" value="1"/>
</dbReference>
<evidence type="ECO:0000256" key="3">
    <source>
        <dbReference type="ARBA" id="ARBA00023186"/>
    </source>
</evidence>
<evidence type="ECO:0000256" key="2">
    <source>
        <dbReference type="ARBA" id="ARBA00019186"/>
    </source>
</evidence>
<comment type="subunit">
    <text evidence="6">Forms a heterodimer with PSMG1.</text>
</comment>
<comment type="caution">
    <text evidence="7">The sequence shown here is derived from an EMBL/GenBank/DDBJ whole genome shotgun (WGS) entry which is preliminary data.</text>
</comment>
<evidence type="ECO:0000256" key="5">
    <source>
        <dbReference type="ARBA" id="ARBA00025745"/>
    </source>
</evidence>
<evidence type="ECO:0000313" key="7">
    <source>
        <dbReference type="EMBL" id="KAJ8288503.1"/>
    </source>
</evidence>
<accession>A0A9Q1E2R3</accession>
<evidence type="ECO:0000256" key="4">
    <source>
        <dbReference type="ARBA" id="ARBA00023242"/>
    </source>
</evidence>
<evidence type="ECO:0000256" key="1">
    <source>
        <dbReference type="ARBA" id="ARBA00004123"/>
    </source>
</evidence>
<keyword evidence="4" id="KW-0539">Nucleus</keyword>
<dbReference type="SUPFAM" id="SSF159659">
    <property type="entry name" value="Cgl1923-like"/>
    <property type="match status" value="1"/>
</dbReference>
<dbReference type="InterPro" id="IPR019151">
    <property type="entry name" value="Proteasome_assmbl_chaperone_2"/>
</dbReference>
<comment type="similarity">
    <text evidence="5 6">Belongs to the PSMG2 family.</text>
</comment>
<gene>
    <name evidence="7" type="ORF">COCON_G00011620</name>
</gene>
<evidence type="ECO:0000256" key="6">
    <source>
        <dbReference type="PIRNR" id="PIRNR010044"/>
    </source>
</evidence>
<reference evidence="7" key="1">
    <citation type="journal article" date="2023" name="Science">
        <title>Genome structures resolve the early diversification of teleost fishes.</title>
        <authorList>
            <person name="Parey E."/>
            <person name="Louis A."/>
            <person name="Montfort J."/>
            <person name="Bouchez O."/>
            <person name="Roques C."/>
            <person name="Iampietro C."/>
            <person name="Lluch J."/>
            <person name="Castinel A."/>
            <person name="Donnadieu C."/>
            <person name="Desvignes T."/>
            <person name="Floi Bucao C."/>
            <person name="Jouanno E."/>
            <person name="Wen M."/>
            <person name="Mejri S."/>
            <person name="Dirks R."/>
            <person name="Jansen H."/>
            <person name="Henkel C."/>
            <person name="Chen W.J."/>
            <person name="Zahm M."/>
            <person name="Cabau C."/>
            <person name="Klopp C."/>
            <person name="Thompson A.W."/>
            <person name="Robinson-Rechavi M."/>
            <person name="Braasch I."/>
            <person name="Lecointre G."/>
            <person name="Bobe J."/>
            <person name="Postlethwait J.H."/>
            <person name="Berthelot C."/>
            <person name="Roest Crollius H."/>
            <person name="Guiguen Y."/>
        </authorList>
    </citation>
    <scope>NUCLEOTIDE SEQUENCE</scope>
    <source>
        <strain evidence="7">Concon-B</strain>
    </source>
</reference>
<dbReference type="OrthoDB" id="10260712at2759"/>
<comment type="subcellular location">
    <subcellularLocation>
        <location evidence="1">Nucleus</location>
    </subcellularLocation>
</comment>
<dbReference type="GO" id="GO:0005634">
    <property type="term" value="C:nucleus"/>
    <property type="evidence" value="ECO:0007669"/>
    <property type="project" value="UniProtKB-SubCell"/>
</dbReference>
<dbReference type="AlphaFoldDB" id="A0A9Q1E2R3"/>
<sequence>MFIQIENTSPSFKEFTLVMPAVSVGNVGQLATDLIISTLNMSRVGYFHTGCLIPMVGNNPYAPSADNSTELCTTAEVYASPDLKLAVLQIRSPIIQTKRKPFRKLIISWIKSSGFARTVLLSSSHAYQRDDQQIHSTPLRYLLSPAMQRVVGDALKELDWREMEKLKMFPGLSETEERLYIPGGGITKGLYTDCCSEDVPLAVVLTFCSEGDNIPDAFALVSHLNDWLHLVGKPSDAQWKVPDSWRLLFGNGIPLAIF</sequence>
<dbReference type="GO" id="GO:0043248">
    <property type="term" value="P:proteasome assembly"/>
    <property type="evidence" value="ECO:0007669"/>
    <property type="project" value="TreeGrafter"/>
</dbReference>